<dbReference type="Gramene" id="TraesJAG5D03G03217990.1">
    <property type="protein sequence ID" value="TraesJAG5D03G03217990.1"/>
    <property type="gene ID" value="TraesJAG5D03G03217990"/>
</dbReference>
<evidence type="ECO:0000256" key="1">
    <source>
        <dbReference type="SAM" id="MobiDB-lite"/>
    </source>
</evidence>
<dbReference type="Gramene" id="TraesSTA5D03G03211830.1">
    <property type="protein sequence ID" value="TraesSTA5D03G03211830.1"/>
    <property type="gene ID" value="TraesSTA5D03G03211830"/>
</dbReference>
<dbReference type="AlphaFoldDB" id="A0A3B6N1Y8"/>
<sequence>MASRAPIVFSGEIMPGRLELLVALWKAWGIQGVVLLSFTLQVMLLVMADIRRRNGSFMLKAIIWSAYVTADPTAMYTLGHMSVMVTSPEHNLMALWAPLLLVHLGGQDNITAYVIEDNRLWMRHLQYFLSQVVAATYVMYESSILGRNTLLRPATILLFVVGILKYGERIWALMCANNCASSSLSATNYKDFRQVSEEQPGTLSKEATSPRDEEDLAREPGRGPIRLKDEEDLQFQAYMMLDVPKQMFEGPTRYVKMNNAFHCEGEDISKMVGMQLSMMYEILYSKAAVVHTWYGRCIRVISLLATIAAFLLFHASSDKLHGGYSRVDVIVTYVLLAGAVVLEITSMLRTIFSTWTCVLLQQLGWRRLSGVLQFLARPIRLVVHTRFWSGSMRQNSLFRTCYRARNNPMSKIARCMGRGDWWDSIVNSSSTYVPRIIIELVVEVVSASEGIPEESPYHIRNSRGRQTLQRCGMHEDLEWTWTVELELDESIIVWNIATELYTFWWRKNRYSDTFDESRERPDILSRYMFYLLATRPYMLPYPVSRQKYVQLCYDLITAHKDVLSALRKEVCDTGFDPANSFPAEAEVIEIDNKMLSSGWRLALKLISTDMGSEDCHGTFKMISKVWAEMLCYTAYRCNENYHAKHLSNGGEILTSIALLMLYMSRKRSPLP</sequence>
<dbReference type="STRING" id="4565.A0A3B6N1Y8"/>
<evidence type="ECO:0000313" key="5">
    <source>
        <dbReference type="Proteomes" id="UP000019116"/>
    </source>
</evidence>
<reference evidence="4" key="2">
    <citation type="submission" date="2018-10" db="UniProtKB">
        <authorList>
            <consortium name="EnsemblPlants"/>
        </authorList>
    </citation>
    <scope>IDENTIFICATION</scope>
</reference>
<dbReference type="Proteomes" id="UP000019116">
    <property type="component" value="Chromosome 5D"/>
</dbReference>
<protein>
    <recommendedName>
        <fullName evidence="3">DUF4220 domain-containing protein</fullName>
    </recommendedName>
</protein>
<feature type="compositionally biased region" description="Polar residues" evidence="1">
    <location>
        <begin position="197"/>
        <end position="207"/>
    </location>
</feature>
<dbReference type="PANTHER" id="PTHR31325">
    <property type="entry name" value="OS01G0798800 PROTEIN-RELATED"/>
    <property type="match status" value="1"/>
</dbReference>
<feature type="transmembrane region" description="Helical" evidence="2">
    <location>
        <begin position="333"/>
        <end position="360"/>
    </location>
</feature>
<dbReference type="OrthoDB" id="689265at2759"/>
<keyword evidence="5" id="KW-1185">Reference proteome</keyword>
<dbReference type="Gramene" id="TraesCS5D02G521300.1">
    <property type="protein sequence ID" value="TraesCS5D02G521300.1"/>
    <property type="gene ID" value="TraesCS5D02G521300"/>
</dbReference>
<dbReference type="Gramene" id="TraesCS5D03G1137900.1">
    <property type="protein sequence ID" value="TraesCS5D03G1137900.1.CDS"/>
    <property type="gene ID" value="TraesCS5D03G1137900"/>
</dbReference>
<keyword evidence="2" id="KW-1133">Transmembrane helix</keyword>
<accession>A0A3B6N1Y8</accession>
<name>A0A3B6N1Y8_WHEAT</name>
<dbReference type="Gramene" id="TraesWEE_scaffold_007177_01G000100.1">
    <property type="protein sequence ID" value="TraesWEE_scaffold_007177_01G000100.1"/>
    <property type="gene ID" value="TraesWEE_scaffold_007177_01G000100"/>
</dbReference>
<keyword evidence="2" id="KW-0812">Transmembrane</keyword>
<dbReference type="Gramene" id="TraesLDM5D03G03225610.1">
    <property type="protein sequence ID" value="TraesLDM5D03G03225610.1"/>
    <property type="gene ID" value="TraesLDM5D03G03225610"/>
</dbReference>
<dbReference type="Gramene" id="TraesNOR5D03G03251090.1">
    <property type="protein sequence ID" value="TraesNOR5D03G03251090.1"/>
    <property type="gene ID" value="TraesNOR5D03G03251090"/>
</dbReference>
<feature type="transmembrane region" description="Helical" evidence="2">
    <location>
        <begin position="293"/>
        <end position="313"/>
    </location>
</feature>
<dbReference type="Gramene" id="TraesMAC5D03G03219880.1">
    <property type="protein sequence ID" value="TraesMAC5D03G03219880.1"/>
    <property type="gene ID" value="TraesMAC5D03G03219880"/>
</dbReference>
<feature type="region of interest" description="Disordered" evidence="1">
    <location>
        <begin position="196"/>
        <end position="224"/>
    </location>
</feature>
<organism evidence="4">
    <name type="scientific">Triticum aestivum</name>
    <name type="common">Wheat</name>
    <dbReference type="NCBI Taxonomy" id="4565"/>
    <lineage>
        <taxon>Eukaryota</taxon>
        <taxon>Viridiplantae</taxon>
        <taxon>Streptophyta</taxon>
        <taxon>Embryophyta</taxon>
        <taxon>Tracheophyta</taxon>
        <taxon>Spermatophyta</taxon>
        <taxon>Magnoliopsida</taxon>
        <taxon>Liliopsida</taxon>
        <taxon>Poales</taxon>
        <taxon>Poaceae</taxon>
        <taxon>BOP clade</taxon>
        <taxon>Pooideae</taxon>
        <taxon>Triticodae</taxon>
        <taxon>Triticeae</taxon>
        <taxon>Triticinae</taxon>
        <taxon>Triticum</taxon>
    </lineage>
</organism>
<dbReference type="EnsemblPlants" id="TraesCS5D02G521300.1">
    <property type="protein sequence ID" value="TraesCS5D02G521300.1"/>
    <property type="gene ID" value="TraesCS5D02G521300"/>
</dbReference>
<feature type="transmembrane region" description="Helical" evidence="2">
    <location>
        <begin position="95"/>
        <end position="115"/>
    </location>
</feature>
<feature type="transmembrane region" description="Helical" evidence="2">
    <location>
        <begin position="62"/>
        <end position="83"/>
    </location>
</feature>
<evidence type="ECO:0000313" key="4">
    <source>
        <dbReference type="EnsemblPlants" id="TraesCS5D02G521300.1"/>
    </source>
</evidence>
<feature type="domain" description="DUF4220" evidence="3">
    <location>
        <begin position="64"/>
        <end position="399"/>
    </location>
</feature>
<proteinExistence type="predicted"/>
<dbReference type="Pfam" id="PF04578">
    <property type="entry name" value="DUF594"/>
    <property type="match status" value="1"/>
</dbReference>
<dbReference type="Pfam" id="PF13968">
    <property type="entry name" value="DUF4220"/>
    <property type="match status" value="1"/>
</dbReference>
<feature type="transmembrane region" description="Helical" evidence="2">
    <location>
        <begin position="28"/>
        <end position="50"/>
    </location>
</feature>
<keyword evidence="2" id="KW-0472">Membrane</keyword>
<evidence type="ECO:0000256" key="2">
    <source>
        <dbReference type="SAM" id="Phobius"/>
    </source>
</evidence>
<evidence type="ECO:0000259" key="3">
    <source>
        <dbReference type="Pfam" id="PF13968"/>
    </source>
</evidence>
<dbReference type="InterPro" id="IPR007658">
    <property type="entry name" value="DUF594"/>
</dbReference>
<dbReference type="InterPro" id="IPR025315">
    <property type="entry name" value="DUF4220"/>
</dbReference>
<reference evidence="4" key="1">
    <citation type="submission" date="2018-08" db="EMBL/GenBank/DDBJ databases">
        <authorList>
            <person name="Rossello M."/>
        </authorList>
    </citation>
    <scope>NUCLEOTIDE SEQUENCE [LARGE SCALE GENOMIC DNA]</scope>
    <source>
        <strain evidence="4">cv. Chinese Spring</strain>
    </source>
</reference>